<name>A0ABV0ZLY5_9TELE</name>
<accession>A0ABV0ZLY5</accession>
<dbReference type="EMBL" id="JAHRIP010066819">
    <property type="protein sequence ID" value="MEQ2307076.1"/>
    <property type="molecule type" value="Genomic_DNA"/>
</dbReference>
<sequence>MNLPGDQAPARTAQEDLLHCVLPINCPDTWADKPDFSSLQQWTHYDGDCHTYYDVQIVQIVFGLKVSTVLLLPSLVTDIQYWGASYELTCSYILTYDFHVLC</sequence>
<proteinExistence type="predicted"/>
<dbReference type="Proteomes" id="UP001469553">
    <property type="component" value="Unassembled WGS sequence"/>
</dbReference>
<protein>
    <submittedName>
        <fullName evidence="1">Uncharacterized protein</fullName>
    </submittedName>
</protein>
<keyword evidence="2" id="KW-1185">Reference proteome</keyword>
<evidence type="ECO:0000313" key="1">
    <source>
        <dbReference type="EMBL" id="MEQ2307076.1"/>
    </source>
</evidence>
<comment type="caution">
    <text evidence="1">The sequence shown here is derived from an EMBL/GenBank/DDBJ whole genome shotgun (WGS) entry which is preliminary data.</text>
</comment>
<gene>
    <name evidence="1" type="ORF">AMECASPLE_014500</name>
</gene>
<organism evidence="1 2">
    <name type="scientific">Ameca splendens</name>
    <dbReference type="NCBI Taxonomy" id="208324"/>
    <lineage>
        <taxon>Eukaryota</taxon>
        <taxon>Metazoa</taxon>
        <taxon>Chordata</taxon>
        <taxon>Craniata</taxon>
        <taxon>Vertebrata</taxon>
        <taxon>Euteleostomi</taxon>
        <taxon>Actinopterygii</taxon>
        <taxon>Neopterygii</taxon>
        <taxon>Teleostei</taxon>
        <taxon>Neoteleostei</taxon>
        <taxon>Acanthomorphata</taxon>
        <taxon>Ovalentaria</taxon>
        <taxon>Atherinomorphae</taxon>
        <taxon>Cyprinodontiformes</taxon>
        <taxon>Goodeidae</taxon>
        <taxon>Ameca</taxon>
    </lineage>
</organism>
<evidence type="ECO:0000313" key="2">
    <source>
        <dbReference type="Proteomes" id="UP001469553"/>
    </source>
</evidence>
<reference evidence="1 2" key="1">
    <citation type="submission" date="2021-06" db="EMBL/GenBank/DDBJ databases">
        <authorList>
            <person name="Palmer J.M."/>
        </authorList>
    </citation>
    <scope>NUCLEOTIDE SEQUENCE [LARGE SCALE GENOMIC DNA]</scope>
    <source>
        <strain evidence="1 2">AS_MEX2019</strain>
        <tissue evidence="1">Muscle</tissue>
    </source>
</reference>